<dbReference type="EMBL" id="NAJQ01002044">
    <property type="protein sequence ID" value="TKA49905.1"/>
    <property type="molecule type" value="Genomic_DNA"/>
</dbReference>
<feature type="compositionally biased region" description="Low complexity" evidence="1">
    <location>
        <begin position="145"/>
        <end position="155"/>
    </location>
</feature>
<keyword evidence="3" id="KW-1185">Reference proteome</keyword>
<dbReference type="AlphaFoldDB" id="A0A4U0VMZ2"/>
<sequence>MDQLIHHISTPTSEVTVPTMILSNYRNPPYHTPIPKGKSLSPPPGPSPKRKRTESHSAAGGVGADPALEINTAADVTDAIPETPAESLYTRVVVERLRGLNISQPPETETAAGERRVIGVSPRKRLKWNPHLKAPDIYSEQDVYSAPESSSPPVAESEDGGPLEVSETPEWRHGETSIDRITLTWQINEITGQDIDTTSPDDDGEGINGIGFKPTAAMAYARSQRRKQQVNEWKVREAREARQRRIERRRGAAVAAAETKEGRGLKRSVRFEGVG</sequence>
<feature type="region of interest" description="Disordered" evidence="1">
    <location>
        <begin position="141"/>
        <end position="172"/>
    </location>
</feature>
<organism evidence="2 3">
    <name type="scientific">Friedmanniomyces simplex</name>
    <dbReference type="NCBI Taxonomy" id="329884"/>
    <lineage>
        <taxon>Eukaryota</taxon>
        <taxon>Fungi</taxon>
        <taxon>Dikarya</taxon>
        <taxon>Ascomycota</taxon>
        <taxon>Pezizomycotina</taxon>
        <taxon>Dothideomycetes</taxon>
        <taxon>Dothideomycetidae</taxon>
        <taxon>Mycosphaerellales</taxon>
        <taxon>Teratosphaeriaceae</taxon>
        <taxon>Friedmanniomyces</taxon>
    </lineage>
</organism>
<proteinExistence type="predicted"/>
<feature type="region of interest" description="Disordered" evidence="1">
    <location>
        <begin position="27"/>
        <end position="68"/>
    </location>
</feature>
<dbReference type="OrthoDB" id="5391950at2759"/>
<comment type="caution">
    <text evidence="2">The sequence shown here is derived from an EMBL/GenBank/DDBJ whole genome shotgun (WGS) entry which is preliminary data.</text>
</comment>
<reference evidence="2 3" key="1">
    <citation type="submission" date="2017-03" db="EMBL/GenBank/DDBJ databases">
        <title>Genomes of endolithic fungi from Antarctica.</title>
        <authorList>
            <person name="Coleine C."/>
            <person name="Masonjones S."/>
            <person name="Stajich J.E."/>
        </authorList>
    </citation>
    <scope>NUCLEOTIDE SEQUENCE [LARGE SCALE GENOMIC DNA]</scope>
    <source>
        <strain evidence="2 3">CCFEE 5184</strain>
    </source>
</reference>
<feature type="region of interest" description="Disordered" evidence="1">
    <location>
        <begin position="256"/>
        <end position="275"/>
    </location>
</feature>
<name>A0A4U0VMZ2_9PEZI</name>
<evidence type="ECO:0000256" key="1">
    <source>
        <dbReference type="SAM" id="MobiDB-lite"/>
    </source>
</evidence>
<accession>A0A4U0VMZ2</accession>
<gene>
    <name evidence="2" type="ORF">B0A55_13201</name>
</gene>
<evidence type="ECO:0000313" key="3">
    <source>
        <dbReference type="Proteomes" id="UP000309340"/>
    </source>
</evidence>
<evidence type="ECO:0000313" key="2">
    <source>
        <dbReference type="EMBL" id="TKA49905.1"/>
    </source>
</evidence>
<protein>
    <submittedName>
        <fullName evidence="2">Uncharacterized protein</fullName>
    </submittedName>
</protein>
<dbReference type="Proteomes" id="UP000309340">
    <property type="component" value="Unassembled WGS sequence"/>
</dbReference>